<dbReference type="Proteomes" id="UP001146793">
    <property type="component" value="Unassembled WGS sequence"/>
</dbReference>
<dbReference type="GO" id="GO:0003779">
    <property type="term" value="F:actin binding"/>
    <property type="evidence" value="ECO:0007669"/>
    <property type="project" value="TreeGrafter"/>
</dbReference>
<dbReference type="GO" id="GO:0016197">
    <property type="term" value="P:endosomal transport"/>
    <property type="evidence" value="ECO:0007669"/>
    <property type="project" value="TreeGrafter"/>
</dbReference>
<name>A0AAV7YNJ7_9EUKA</name>
<evidence type="ECO:0000256" key="2">
    <source>
        <dbReference type="PIRNR" id="PIRNR007949"/>
    </source>
</evidence>
<evidence type="ECO:0000259" key="3">
    <source>
        <dbReference type="Pfam" id="PF04840"/>
    </source>
</evidence>
<dbReference type="Pfam" id="PF04841">
    <property type="entry name" value="Vps16_N"/>
    <property type="match status" value="1"/>
</dbReference>
<dbReference type="GO" id="GO:0030897">
    <property type="term" value="C:HOPS complex"/>
    <property type="evidence" value="ECO:0007669"/>
    <property type="project" value="TreeGrafter"/>
</dbReference>
<feature type="domain" description="Vps16 N-terminal" evidence="4">
    <location>
        <begin position="4"/>
        <end position="410"/>
    </location>
</feature>
<gene>
    <name evidence="5" type="ORF">M0812_23544</name>
</gene>
<feature type="domain" description="Vps16 C-terminal" evidence="3">
    <location>
        <begin position="505"/>
        <end position="810"/>
    </location>
</feature>
<dbReference type="InterPro" id="IPR006926">
    <property type="entry name" value="Vps16_N"/>
</dbReference>
<dbReference type="Gene3D" id="2.130.10.10">
    <property type="entry name" value="YVTN repeat-like/Quinoprotein amine dehydrogenase"/>
    <property type="match status" value="1"/>
</dbReference>
<dbReference type="AlphaFoldDB" id="A0AAV7YNJ7"/>
<dbReference type="GO" id="GO:0005765">
    <property type="term" value="C:lysosomal membrane"/>
    <property type="evidence" value="ECO:0007669"/>
    <property type="project" value="TreeGrafter"/>
</dbReference>
<dbReference type="InterPro" id="IPR016534">
    <property type="entry name" value="VPS16"/>
</dbReference>
<proteinExistence type="inferred from homology"/>
<dbReference type="InterPro" id="IPR038132">
    <property type="entry name" value="Vps16_C_sf"/>
</dbReference>
<comment type="caution">
    <text evidence="5">The sequence shown here is derived from an EMBL/GenBank/DDBJ whole genome shotgun (WGS) entry which is preliminary data.</text>
</comment>
<dbReference type="InterPro" id="IPR015943">
    <property type="entry name" value="WD40/YVTN_repeat-like_dom_sf"/>
</dbReference>
<evidence type="ECO:0000259" key="4">
    <source>
        <dbReference type="Pfam" id="PF04841"/>
    </source>
</evidence>
<reference evidence="5" key="1">
    <citation type="submission" date="2022-08" db="EMBL/GenBank/DDBJ databases">
        <title>Novel sulphate-reducing endosymbionts in the free-living metamonad Anaeramoeba.</title>
        <authorList>
            <person name="Jerlstrom-Hultqvist J."/>
            <person name="Cepicka I."/>
            <person name="Gallot-Lavallee L."/>
            <person name="Salas-Leiva D."/>
            <person name="Curtis B.A."/>
            <person name="Zahonova K."/>
            <person name="Pipaliya S."/>
            <person name="Dacks J."/>
            <person name="Roger A.J."/>
        </authorList>
    </citation>
    <scope>NUCLEOTIDE SEQUENCE</scope>
    <source>
        <strain evidence="5">Busselton2</strain>
    </source>
</reference>
<dbReference type="PIRSF" id="PIRSF007949">
    <property type="entry name" value="VPS16"/>
    <property type="match status" value="1"/>
</dbReference>
<dbReference type="SUPFAM" id="SSF82171">
    <property type="entry name" value="DPP6 N-terminal domain-like"/>
    <property type="match status" value="1"/>
</dbReference>
<dbReference type="Pfam" id="PF04840">
    <property type="entry name" value="Vps16_C"/>
    <property type="match status" value="1"/>
</dbReference>
<organism evidence="5 6">
    <name type="scientific">Anaeramoeba flamelloides</name>
    <dbReference type="NCBI Taxonomy" id="1746091"/>
    <lineage>
        <taxon>Eukaryota</taxon>
        <taxon>Metamonada</taxon>
        <taxon>Anaeramoebidae</taxon>
        <taxon>Anaeramoeba</taxon>
    </lineage>
</organism>
<dbReference type="GO" id="GO:0042144">
    <property type="term" value="P:vacuole fusion, non-autophagic"/>
    <property type="evidence" value="ECO:0007669"/>
    <property type="project" value="TreeGrafter"/>
</dbReference>
<dbReference type="GO" id="GO:0006886">
    <property type="term" value="P:intracellular protein transport"/>
    <property type="evidence" value="ECO:0007669"/>
    <property type="project" value="InterPro"/>
</dbReference>
<dbReference type="PANTHER" id="PTHR12811">
    <property type="entry name" value="VACUOLAR PROTEIN SORTING VPS16"/>
    <property type="match status" value="1"/>
</dbReference>
<dbReference type="Gene3D" id="1.10.150.780">
    <property type="entry name" value="Vps16, C-terminal region"/>
    <property type="match status" value="1"/>
</dbReference>
<sequence length="819" mass="95151">MENPSVHWNQFDRYYYQKRLVFHMGWNEIDLDHYLIESAPFGGLIALLRDDQKIINIKNIKTNKNCIFIYTCSGKLISELDYGDKQRVKAFGWTLDEKLIIVYDDCEIVVFDIFGEKIKTKCITSRDSTVHLVYKAKVWNNGVVILTKKNRLFIVENLSQPRFEEYSVPENLGIVSDLEILQPKFSLTGHTEVFVSNLAKNLFIIDNDQTLEIEFQEMITHLKVSPTGRLLAYYTETGNLHVISTDFRSHFLEFQMNSKIKPKQIAWCSSDTVLLNFEKKNTLLMVAPSQSFLKYEYDEPLYLMTEEDGIRILTNSCCEFLSKVPEVVVNIFGIGSTSFSSLLYDASQSYEKESSKGDEVIRSKMDQLPKAITDCITASSWVFRRDLQKKLLNAAAIGKSYLDNFVHDIFADMCKDLRVLNEVRGWEIGMPLTYRQFEKIGIDLLIERLINRKHHYVALKICEYLRIRKDRVLVRWACQKVKSEKETDEQILKSIISKLGKEENVSFACIASVAYSESKNDLAIKLLDYEKSASEQVPLLINMKNPGLALVKAIECANPDLIYLVLLYLLNNEDINENSLFQILSNKDMAINLLIKYCKYKKKDLLYKLYSQLKRDPKVVGLLKITESLSDKINLEMKLKIRNESLIAFGVSKNNFLKKITEDNIKLVKLQQDYQQRLELVFIGLSINQTTAKLLELDLEKEAKKMKKTFKIPNDRYWWIKLRALAKKHRWKKLYTWAKNEKSPIGYDPFVEICIKNRVGNEALNYIPLVKDPYNQVKFYLRLNKFEQAADIAIKEKNQNLLQHVKSLAPKNLNIPSHI</sequence>
<evidence type="ECO:0000313" key="6">
    <source>
        <dbReference type="Proteomes" id="UP001146793"/>
    </source>
</evidence>
<evidence type="ECO:0000256" key="1">
    <source>
        <dbReference type="ARBA" id="ARBA00009250"/>
    </source>
</evidence>
<dbReference type="EMBL" id="JANTQA010000051">
    <property type="protein sequence ID" value="KAJ3430535.1"/>
    <property type="molecule type" value="Genomic_DNA"/>
</dbReference>
<accession>A0AAV7YNJ7</accession>
<comment type="similarity">
    <text evidence="1 2">Belongs to the VPS16 family.</text>
</comment>
<evidence type="ECO:0000313" key="5">
    <source>
        <dbReference type="EMBL" id="KAJ3430535.1"/>
    </source>
</evidence>
<dbReference type="InterPro" id="IPR006925">
    <property type="entry name" value="Vps16_C"/>
</dbReference>
<dbReference type="GO" id="GO:0005768">
    <property type="term" value="C:endosome"/>
    <property type="evidence" value="ECO:0007669"/>
    <property type="project" value="TreeGrafter"/>
</dbReference>
<protein>
    <submittedName>
        <fullName evidence="5">Vacuolar protein sorting vps16</fullName>
    </submittedName>
</protein>
<dbReference type="PANTHER" id="PTHR12811:SF0">
    <property type="entry name" value="VACUOLAR PROTEIN SORTING-ASSOCIATED PROTEIN 16 HOMOLOG"/>
    <property type="match status" value="1"/>
</dbReference>